<dbReference type="Gene3D" id="2.60.40.10">
    <property type="entry name" value="Immunoglobulins"/>
    <property type="match status" value="1"/>
</dbReference>
<dbReference type="PANTHER" id="PTHR12035">
    <property type="entry name" value="SIALIC ACID BINDING IMMUNOGLOBULIN-LIKE LECTIN"/>
    <property type="match status" value="1"/>
</dbReference>
<evidence type="ECO:0000313" key="9">
    <source>
        <dbReference type="Proteomes" id="UP000694701"/>
    </source>
</evidence>
<dbReference type="GO" id="GO:0033691">
    <property type="term" value="F:sialic acid binding"/>
    <property type="evidence" value="ECO:0007669"/>
    <property type="project" value="TreeGrafter"/>
</dbReference>
<keyword evidence="2" id="KW-0812">Transmembrane</keyword>
<feature type="compositionally biased region" description="Basic and acidic residues" evidence="5">
    <location>
        <begin position="131"/>
        <end position="142"/>
    </location>
</feature>
<dbReference type="InterPro" id="IPR036179">
    <property type="entry name" value="Ig-like_dom_sf"/>
</dbReference>
<feature type="compositionally biased region" description="Polar residues" evidence="5">
    <location>
        <begin position="108"/>
        <end position="130"/>
    </location>
</feature>
<dbReference type="AlphaFoldDB" id="A0A8C2HEV2"/>
<dbReference type="PROSITE" id="PS50835">
    <property type="entry name" value="IG_LIKE"/>
    <property type="match status" value="1"/>
</dbReference>
<feature type="signal peptide" evidence="6">
    <location>
        <begin position="1"/>
        <end position="15"/>
    </location>
</feature>
<evidence type="ECO:0000256" key="1">
    <source>
        <dbReference type="ARBA" id="ARBA00004167"/>
    </source>
</evidence>
<protein>
    <submittedName>
        <fullName evidence="8">Si:dkey-24p1.7</fullName>
    </submittedName>
</protein>
<proteinExistence type="predicted"/>
<dbReference type="InterPro" id="IPR013783">
    <property type="entry name" value="Ig-like_fold"/>
</dbReference>
<dbReference type="InterPro" id="IPR007110">
    <property type="entry name" value="Ig-like_dom"/>
</dbReference>
<evidence type="ECO:0000259" key="7">
    <source>
        <dbReference type="PROSITE" id="PS50835"/>
    </source>
</evidence>
<name>A0A8C2HEV2_CYPCA</name>
<reference evidence="8" key="1">
    <citation type="submission" date="2025-08" db="UniProtKB">
        <authorList>
            <consortium name="Ensembl"/>
        </authorList>
    </citation>
    <scope>IDENTIFICATION</scope>
</reference>
<dbReference type="Ensembl" id="ENSCCRT00020041522.1">
    <property type="protein sequence ID" value="ENSCCRP00020038030.1"/>
    <property type="gene ID" value="ENSCCRG00020016979.1"/>
</dbReference>
<organism evidence="8 9">
    <name type="scientific">Cyprinus carpio</name>
    <name type="common">Common carp</name>
    <dbReference type="NCBI Taxonomy" id="7962"/>
    <lineage>
        <taxon>Eukaryota</taxon>
        <taxon>Metazoa</taxon>
        <taxon>Chordata</taxon>
        <taxon>Craniata</taxon>
        <taxon>Vertebrata</taxon>
        <taxon>Euteleostomi</taxon>
        <taxon>Actinopterygii</taxon>
        <taxon>Neopterygii</taxon>
        <taxon>Teleostei</taxon>
        <taxon>Ostariophysi</taxon>
        <taxon>Cypriniformes</taxon>
        <taxon>Cyprinidae</taxon>
        <taxon>Cyprininae</taxon>
        <taxon>Cyprinus</taxon>
    </lineage>
</organism>
<accession>A0A8C2HEV2</accession>
<dbReference type="GO" id="GO:0005886">
    <property type="term" value="C:plasma membrane"/>
    <property type="evidence" value="ECO:0007669"/>
    <property type="project" value="TreeGrafter"/>
</dbReference>
<keyword evidence="3" id="KW-1133">Transmembrane helix</keyword>
<keyword evidence="6" id="KW-0732">Signal</keyword>
<keyword evidence="4" id="KW-0472">Membrane</keyword>
<dbReference type="SUPFAM" id="SSF48726">
    <property type="entry name" value="Immunoglobulin"/>
    <property type="match status" value="1"/>
</dbReference>
<feature type="chain" id="PRO_5034895103" evidence="6">
    <location>
        <begin position="16"/>
        <end position="142"/>
    </location>
</feature>
<feature type="domain" description="Ig-like" evidence="7">
    <location>
        <begin position="8"/>
        <end position="93"/>
    </location>
</feature>
<evidence type="ECO:0000256" key="5">
    <source>
        <dbReference type="SAM" id="MobiDB-lite"/>
    </source>
</evidence>
<dbReference type="GO" id="GO:0007155">
    <property type="term" value="P:cell adhesion"/>
    <property type="evidence" value="ECO:0007669"/>
    <property type="project" value="TreeGrafter"/>
</dbReference>
<sequence>VKPVLFLPVVLHLFADEPIMDIPDLSEGEETNLTCSAPFPCPGAPPDNITLTTSKNLYLSTLTLTPSSDLHDGTVGCDVSYGSKNISTRRTLEVKCEFPSDTNKSKVNESFSPGSNNIALNDTRNTTGNTEHLHTAESAEKN</sequence>
<comment type="subcellular location">
    <subcellularLocation>
        <location evidence="1">Membrane</location>
        <topology evidence="1">Single-pass membrane protein</topology>
    </subcellularLocation>
</comment>
<feature type="region of interest" description="Disordered" evidence="5">
    <location>
        <begin position="99"/>
        <end position="142"/>
    </location>
</feature>
<evidence type="ECO:0000256" key="3">
    <source>
        <dbReference type="ARBA" id="ARBA00022989"/>
    </source>
</evidence>
<dbReference type="PANTHER" id="PTHR12035:SF128">
    <property type="entry name" value="BRANCHED CHAIN KETO ACID DEHYDROGENASE E1 SUBUNIT BETA,-LIKE-RELATED"/>
    <property type="match status" value="1"/>
</dbReference>
<evidence type="ECO:0000256" key="2">
    <source>
        <dbReference type="ARBA" id="ARBA00022692"/>
    </source>
</evidence>
<evidence type="ECO:0000256" key="6">
    <source>
        <dbReference type="SAM" id="SignalP"/>
    </source>
</evidence>
<dbReference type="InterPro" id="IPR051036">
    <property type="entry name" value="SIGLEC"/>
</dbReference>
<evidence type="ECO:0000256" key="4">
    <source>
        <dbReference type="ARBA" id="ARBA00023136"/>
    </source>
</evidence>
<dbReference type="Proteomes" id="UP000694701">
    <property type="component" value="Unplaced"/>
</dbReference>
<evidence type="ECO:0000313" key="8">
    <source>
        <dbReference type="Ensembl" id="ENSCCRP00020038030.1"/>
    </source>
</evidence>